<dbReference type="EMBL" id="BART01022293">
    <property type="protein sequence ID" value="GAG94607.1"/>
    <property type="molecule type" value="Genomic_DNA"/>
</dbReference>
<organism evidence="2">
    <name type="scientific">marine sediment metagenome</name>
    <dbReference type="NCBI Taxonomy" id="412755"/>
    <lineage>
        <taxon>unclassified sequences</taxon>
        <taxon>metagenomes</taxon>
        <taxon>ecological metagenomes</taxon>
    </lineage>
</organism>
<feature type="non-terminal residue" evidence="2">
    <location>
        <position position="1"/>
    </location>
</feature>
<comment type="caution">
    <text evidence="2">The sequence shown here is derived from an EMBL/GenBank/DDBJ whole genome shotgun (WGS) entry which is preliminary data.</text>
</comment>
<sequence>IPESEKQYYFSAADAIILSYKKDSTQTASLYWQAARFGLPAIASDIGELGELIKEYKTGELFIAEDVASLNKALCRFILSSSSERLIMRNNCERFCNEFSLDEWAAKCIGIFTE</sequence>
<proteinExistence type="predicted"/>
<feature type="domain" description="Glycosyl transferase family 1" evidence="1">
    <location>
        <begin position="3"/>
        <end position="90"/>
    </location>
</feature>
<protein>
    <recommendedName>
        <fullName evidence="1">Glycosyl transferase family 1 domain-containing protein</fullName>
    </recommendedName>
</protein>
<name>X1CNT0_9ZZZZ</name>
<dbReference type="GO" id="GO:0016757">
    <property type="term" value="F:glycosyltransferase activity"/>
    <property type="evidence" value="ECO:0007669"/>
    <property type="project" value="InterPro"/>
</dbReference>
<dbReference type="Gene3D" id="3.40.50.2000">
    <property type="entry name" value="Glycogen Phosphorylase B"/>
    <property type="match status" value="1"/>
</dbReference>
<evidence type="ECO:0000259" key="1">
    <source>
        <dbReference type="Pfam" id="PF00534"/>
    </source>
</evidence>
<dbReference type="Pfam" id="PF00534">
    <property type="entry name" value="Glycos_transf_1"/>
    <property type="match status" value="1"/>
</dbReference>
<gene>
    <name evidence="2" type="ORF">S01H4_40851</name>
</gene>
<dbReference type="InterPro" id="IPR001296">
    <property type="entry name" value="Glyco_trans_1"/>
</dbReference>
<accession>X1CNT0</accession>
<reference evidence="2" key="1">
    <citation type="journal article" date="2014" name="Front. Microbiol.">
        <title>High frequency of phylogenetically diverse reductive dehalogenase-homologous genes in deep subseafloor sedimentary metagenomes.</title>
        <authorList>
            <person name="Kawai M."/>
            <person name="Futagami T."/>
            <person name="Toyoda A."/>
            <person name="Takaki Y."/>
            <person name="Nishi S."/>
            <person name="Hori S."/>
            <person name="Arai W."/>
            <person name="Tsubouchi T."/>
            <person name="Morono Y."/>
            <person name="Uchiyama I."/>
            <person name="Ito T."/>
            <person name="Fujiyama A."/>
            <person name="Inagaki F."/>
            <person name="Takami H."/>
        </authorList>
    </citation>
    <scope>NUCLEOTIDE SEQUENCE</scope>
    <source>
        <strain evidence="2">Expedition CK06-06</strain>
    </source>
</reference>
<dbReference type="SUPFAM" id="SSF53756">
    <property type="entry name" value="UDP-Glycosyltransferase/glycogen phosphorylase"/>
    <property type="match status" value="1"/>
</dbReference>
<evidence type="ECO:0000313" key="2">
    <source>
        <dbReference type="EMBL" id="GAG94607.1"/>
    </source>
</evidence>
<dbReference type="AlphaFoldDB" id="X1CNT0"/>